<evidence type="ECO:0000313" key="1">
    <source>
        <dbReference type="EMBL" id="TKW33586.1"/>
    </source>
</evidence>
<name>A0A4V6DBC7_SETVI</name>
<reference evidence="1" key="1">
    <citation type="submission" date="2019-03" db="EMBL/GenBank/DDBJ databases">
        <title>WGS assembly of Setaria viridis.</title>
        <authorList>
            <person name="Huang P."/>
            <person name="Jenkins J."/>
            <person name="Grimwood J."/>
            <person name="Barry K."/>
            <person name="Healey A."/>
            <person name="Mamidi S."/>
            <person name="Sreedasyam A."/>
            <person name="Shu S."/>
            <person name="Feldman M."/>
            <person name="Wu J."/>
            <person name="Yu Y."/>
            <person name="Chen C."/>
            <person name="Johnson J."/>
            <person name="Rokhsar D."/>
            <person name="Baxter I."/>
            <person name="Schmutz J."/>
            <person name="Brutnell T."/>
            <person name="Kellogg E."/>
        </authorList>
    </citation>
    <scope>NUCLEOTIDE SEQUENCE [LARGE SCALE GENOMIC DNA]</scope>
</reference>
<dbReference type="AlphaFoldDB" id="A0A4V6DBC7"/>
<sequence>MNFTLWMRSMLMSTRYDVPTITNVNSINQVRFTVFMCFLPCKISEVTATRDSHFVFSPKIVESSALQGLRNRLPVEPHLSTTVCLCCCEA</sequence>
<dbReference type="Proteomes" id="UP000298652">
    <property type="component" value="Chromosome 2"/>
</dbReference>
<gene>
    <name evidence="1" type="ORF">SEVIR_2G247900v2</name>
</gene>
<dbReference type="EMBL" id="CM016553">
    <property type="protein sequence ID" value="TKW33586.1"/>
    <property type="molecule type" value="Genomic_DNA"/>
</dbReference>
<proteinExistence type="predicted"/>
<evidence type="ECO:0000313" key="2">
    <source>
        <dbReference type="Proteomes" id="UP000298652"/>
    </source>
</evidence>
<accession>A0A4V6DBC7</accession>
<dbReference type="Gramene" id="TKW33586">
    <property type="protein sequence ID" value="TKW33586"/>
    <property type="gene ID" value="SEVIR_2G247900v2"/>
</dbReference>
<protein>
    <submittedName>
        <fullName evidence="1">Uncharacterized protein</fullName>
    </submittedName>
</protein>
<keyword evidence="2" id="KW-1185">Reference proteome</keyword>
<organism evidence="1 2">
    <name type="scientific">Setaria viridis</name>
    <name type="common">Green bristlegrass</name>
    <name type="synonym">Setaria italica subsp. viridis</name>
    <dbReference type="NCBI Taxonomy" id="4556"/>
    <lineage>
        <taxon>Eukaryota</taxon>
        <taxon>Viridiplantae</taxon>
        <taxon>Streptophyta</taxon>
        <taxon>Embryophyta</taxon>
        <taxon>Tracheophyta</taxon>
        <taxon>Spermatophyta</taxon>
        <taxon>Magnoliopsida</taxon>
        <taxon>Liliopsida</taxon>
        <taxon>Poales</taxon>
        <taxon>Poaceae</taxon>
        <taxon>PACMAD clade</taxon>
        <taxon>Panicoideae</taxon>
        <taxon>Panicodae</taxon>
        <taxon>Paniceae</taxon>
        <taxon>Cenchrinae</taxon>
        <taxon>Setaria</taxon>
    </lineage>
</organism>